<dbReference type="AlphaFoldDB" id="A0A0D6MZX7"/>
<proteinExistence type="predicted"/>
<keyword evidence="4" id="KW-1185">Reference proteome</keyword>
<dbReference type="RefSeq" id="WP_048837145.1">
    <property type="nucleotide sequence ID" value="NZ_BAMV01000001.1"/>
</dbReference>
<sequence>MALSLPAVPPLPKRFLRNARLLPSRDDMLPLLPKHAVIAEVGVMKGGFSRKILDVCKPSTFYAIDEYRVHTLPEVWGCPIDEFFEGKTHRGFFESKFGADIATGVVKVLEGDSGAMLNALPDESVDIIYLDADHNYLAVVRDLEVVRRKIKPVTGLIILNDYIMRDDNGPYGVIQAGHEFMLRDRWEMVAFCLEEKMYCDVVIRKLSDSRVRRIAQCLAYNLGYEKLGRF</sequence>
<name>A0A0D6MZX7_9PROT</name>
<dbReference type="InterPro" id="IPR029063">
    <property type="entry name" value="SAM-dependent_MTases_sf"/>
</dbReference>
<evidence type="ECO:0000313" key="3">
    <source>
        <dbReference type="Proteomes" id="UP000032671"/>
    </source>
</evidence>
<evidence type="ECO:0008006" key="5">
    <source>
        <dbReference type="Google" id="ProtNLM"/>
    </source>
</evidence>
<gene>
    <name evidence="1" type="ORF">Abci_001_056</name>
    <name evidence="2" type="ORF">ACI01nite_15060</name>
</gene>
<dbReference type="STRING" id="1231339.Abci_001_056"/>
<reference evidence="1 3" key="1">
    <citation type="submission" date="2012-11" db="EMBL/GenBank/DDBJ databases">
        <title>Whole genome sequence of Acetobacter cibinongensis 4H-1.</title>
        <authorList>
            <person name="Azuma Y."/>
            <person name="Higashiura N."/>
            <person name="Hirakawa H."/>
            <person name="Matsushita K."/>
        </authorList>
    </citation>
    <scope>NUCLEOTIDE SEQUENCE [LARGE SCALE GENOMIC DNA]</scope>
    <source>
        <strain evidence="1 3">4H-1</strain>
    </source>
</reference>
<evidence type="ECO:0000313" key="2">
    <source>
        <dbReference type="EMBL" id="GEL58904.1"/>
    </source>
</evidence>
<evidence type="ECO:0000313" key="4">
    <source>
        <dbReference type="Proteomes" id="UP000321891"/>
    </source>
</evidence>
<accession>A0A0D6MZX7</accession>
<dbReference type="Proteomes" id="UP000032671">
    <property type="component" value="Unassembled WGS sequence"/>
</dbReference>
<dbReference type="Proteomes" id="UP000321891">
    <property type="component" value="Unassembled WGS sequence"/>
</dbReference>
<protein>
    <recommendedName>
        <fullName evidence="5">Methyltransferase</fullName>
    </recommendedName>
</protein>
<dbReference type="EMBL" id="BAMV01000001">
    <property type="protein sequence ID" value="GAN59040.1"/>
    <property type="molecule type" value="Genomic_DNA"/>
</dbReference>
<organism evidence="1 3">
    <name type="scientific">Acetobacter cibinongensis</name>
    <dbReference type="NCBI Taxonomy" id="146475"/>
    <lineage>
        <taxon>Bacteria</taxon>
        <taxon>Pseudomonadati</taxon>
        <taxon>Pseudomonadota</taxon>
        <taxon>Alphaproteobacteria</taxon>
        <taxon>Acetobacterales</taxon>
        <taxon>Acetobacteraceae</taxon>
        <taxon>Acetobacter</taxon>
    </lineage>
</organism>
<evidence type="ECO:0000313" key="1">
    <source>
        <dbReference type="EMBL" id="GAN59040.1"/>
    </source>
</evidence>
<reference evidence="2 4" key="2">
    <citation type="submission" date="2019-07" db="EMBL/GenBank/DDBJ databases">
        <title>Whole genome shotgun sequence of Acetobacter cibinongensis NBRC 16605.</title>
        <authorList>
            <person name="Hosoyama A."/>
            <person name="Uohara A."/>
            <person name="Ohji S."/>
            <person name="Ichikawa N."/>
        </authorList>
    </citation>
    <scope>NUCLEOTIDE SEQUENCE [LARGE SCALE GENOMIC DNA]</scope>
    <source>
        <strain evidence="2 4">NBRC 16605</strain>
    </source>
</reference>
<accession>A0A6N3SPD4</accession>
<dbReference type="Gene3D" id="3.40.50.150">
    <property type="entry name" value="Vaccinia Virus protein VP39"/>
    <property type="match status" value="1"/>
</dbReference>
<dbReference type="Pfam" id="PF13578">
    <property type="entry name" value="Methyltransf_24"/>
    <property type="match status" value="1"/>
</dbReference>
<comment type="caution">
    <text evidence="1">The sequence shown here is derived from an EMBL/GenBank/DDBJ whole genome shotgun (WGS) entry which is preliminary data.</text>
</comment>
<dbReference type="SUPFAM" id="SSF53335">
    <property type="entry name" value="S-adenosyl-L-methionine-dependent methyltransferases"/>
    <property type="match status" value="1"/>
</dbReference>
<dbReference type="EMBL" id="BJVU01000005">
    <property type="protein sequence ID" value="GEL58904.1"/>
    <property type="molecule type" value="Genomic_DNA"/>
</dbReference>